<keyword evidence="1" id="KW-0732">Signal</keyword>
<dbReference type="AlphaFoldDB" id="A0A4R3KNC8"/>
<evidence type="ECO:0000256" key="1">
    <source>
        <dbReference type="SAM" id="SignalP"/>
    </source>
</evidence>
<comment type="caution">
    <text evidence="3">The sequence shown here is derived from an EMBL/GenBank/DDBJ whole genome shotgun (WGS) entry which is preliminary data.</text>
</comment>
<protein>
    <submittedName>
        <fullName evidence="3">Calcineurin-like phosphoesterase family protein</fullName>
    </submittedName>
</protein>
<accession>A0A4R3KNC8</accession>
<dbReference type="Gene3D" id="3.60.21.10">
    <property type="match status" value="1"/>
</dbReference>
<dbReference type="PROSITE" id="PS51318">
    <property type="entry name" value="TAT"/>
    <property type="match status" value="1"/>
</dbReference>
<dbReference type="EMBL" id="SMAD01000014">
    <property type="protein sequence ID" value="TCS85215.1"/>
    <property type="molecule type" value="Genomic_DNA"/>
</dbReference>
<proteinExistence type="predicted"/>
<keyword evidence="4" id="KW-1185">Reference proteome</keyword>
<evidence type="ECO:0000313" key="3">
    <source>
        <dbReference type="EMBL" id="TCS85215.1"/>
    </source>
</evidence>
<dbReference type="GO" id="GO:0016787">
    <property type="term" value="F:hydrolase activity"/>
    <property type="evidence" value="ECO:0007669"/>
    <property type="project" value="InterPro"/>
</dbReference>
<feature type="chain" id="PRO_5020208778" evidence="1">
    <location>
        <begin position="30"/>
        <end position="415"/>
    </location>
</feature>
<organism evidence="3 4">
    <name type="scientific">Anseongella ginsenosidimutans</name>
    <dbReference type="NCBI Taxonomy" id="496056"/>
    <lineage>
        <taxon>Bacteria</taxon>
        <taxon>Pseudomonadati</taxon>
        <taxon>Bacteroidota</taxon>
        <taxon>Sphingobacteriia</taxon>
        <taxon>Sphingobacteriales</taxon>
        <taxon>Sphingobacteriaceae</taxon>
        <taxon>Anseongella</taxon>
    </lineage>
</organism>
<sequence>MTEDIKRRDFLKNISTAGLLGLMPAAAFAVPAAEALPGADAPEGLPEGPNTFLTAPYLQHLSVDSVNIMWINSRRSFNWVELYEEGKPPRKFFSEKNGLIQANNRINNIPLEGLKPGTPYQYKVVSTEITVFKPYSITFGETIEQGPFEFKTLSGEEKEVRFAVFNDLHERPQNISELLGKLAPEKDYDFVVYNGDSFNWVDDEPMIIKNLLEPSASLFASSTPFIMVQGNHEPRGKYARQMFDYFNYPGGNCYFAFSQGPVRFVVLDSGEDKEDSSEEYSGLVSYDRYREKQARWLEKEIESREFKKAAFRVALIHISPWHSGDWHGTLHCRKVFGPLMNKGKFDLQLSGHTHRYKTHDANEDHHFPIMIGGGPGFEGRGVRTLIKGRAGNEELHVQMLLDDGSIAGEYRLTQR</sequence>
<dbReference type="SUPFAM" id="SSF56300">
    <property type="entry name" value="Metallo-dependent phosphatases"/>
    <property type="match status" value="1"/>
</dbReference>
<dbReference type="RefSeq" id="WP_132130426.1">
    <property type="nucleotide sequence ID" value="NZ_CP042432.1"/>
</dbReference>
<dbReference type="OrthoDB" id="596345at2"/>
<dbReference type="PANTHER" id="PTHR45867:SF3">
    <property type="entry name" value="ACID PHOSPHATASE TYPE 7"/>
    <property type="match status" value="1"/>
</dbReference>
<dbReference type="InterPro" id="IPR006311">
    <property type="entry name" value="TAT_signal"/>
</dbReference>
<dbReference type="PANTHER" id="PTHR45867">
    <property type="entry name" value="PURPLE ACID PHOSPHATASE"/>
    <property type="match status" value="1"/>
</dbReference>
<reference evidence="3 4" key="1">
    <citation type="submission" date="2019-03" db="EMBL/GenBank/DDBJ databases">
        <title>Genomic Encyclopedia of Type Strains, Phase IV (KMG-IV): sequencing the most valuable type-strain genomes for metagenomic binning, comparative biology and taxonomic classification.</title>
        <authorList>
            <person name="Goeker M."/>
        </authorList>
    </citation>
    <scope>NUCLEOTIDE SEQUENCE [LARGE SCALE GENOMIC DNA]</scope>
    <source>
        <strain evidence="3 4">DSM 21100</strain>
    </source>
</reference>
<feature type="signal peptide" evidence="1">
    <location>
        <begin position="1"/>
        <end position="29"/>
    </location>
</feature>
<evidence type="ECO:0000313" key="4">
    <source>
        <dbReference type="Proteomes" id="UP000295807"/>
    </source>
</evidence>
<dbReference type="Proteomes" id="UP000295807">
    <property type="component" value="Unassembled WGS sequence"/>
</dbReference>
<gene>
    <name evidence="3" type="ORF">EDD80_11485</name>
</gene>
<feature type="domain" description="Calcineurin-like phosphoesterase" evidence="2">
    <location>
        <begin position="161"/>
        <end position="356"/>
    </location>
</feature>
<evidence type="ECO:0000259" key="2">
    <source>
        <dbReference type="Pfam" id="PF00149"/>
    </source>
</evidence>
<name>A0A4R3KNC8_9SPHI</name>
<dbReference type="Pfam" id="PF00149">
    <property type="entry name" value="Metallophos"/>
    <property type="match status" value="1"/>
</dbReference>
<dbReference type="InterPro" id="IPR029052">
    <property type="entry name" value="Metallo-depent_PP-like"/>
</dbReference>
<dbReference type="InterPro" id="IPR004843">
    <property type="entry name" value="Calcineurin-like_PHP"/>
</dbReference>